<dbReference type="RefSeq" id="WP_190076382.1">
    <property type="nucleotide sequence ID" value="NZ_CP114202.1"/>
</dbReference>
<keyword evidence="1" id="KW-0472">Membrane</keyword>
<evidence type="ECO:0000313" key="2">
    <source>
        <dbReference type="EMBL" id="WAT95959.1"/>
    </source>
</evidence>
<evidence type="ECO:0000313" key="3">
    <source>
        <dbReference type="Proteomes" id="UP001210609"/>
    </source>
</evidence>
<keyword evidence="1" id="KW-1133">Transmembrane helix</keyword>
<reference evidence="2 3" key="1">
    <citation type="submission" date="2022-12" db="EMBL/GenBank/DDBJ databases">
        <authorList>
            <person name="Ruckert C."/>
            <person name="Busche T."/>
            <person name="Kalinowski J."/>
            <person name="Wittmann C."/>
        </authorList>
    </citation>
    <scope>NUCLEOTIDE SEQUENCE [LARGE SCALE GENOMIC DNA]</scope>
    <source>
        <strain evidence="2 3">DSM 40555</strain>
    </source>
</reference>
<gene>
    <name evidence="2" type="ORF">STRLI_001740</name>
</gene>
<protein>
    <submittedName>
        <fullName evidence="2">Uncharacterized protein</fullName>
    </submittedName>
</protein>
<proteinExistence type="predicted"/>
<dbReference type="Proteomes" id="UP001210609">
    <property type="component" value="Chromosome"/>
</dbReference>
<name>A0ABY7IBD4_STRNI</name>
<organism evidence="2 3">
    <name type="scientific">Streptomyces nigrescens</name>
    <dbReference type="NCBI Taxonomy" id="1920"/>
    <lineage>
        <taxon>Bacteria</taxon>
        <taxon>Bacillati</taxon>
        <taxon>Actinomycetota</taxon>
        <taxon>Actinomycetes</taxon>
        <taxon>Kitasatosporales</taxon>
        <taxon>Streptomycetaceae</taxon>
        <taxon>Streptomyces</taxon>
    </lineage>
</organism>
<keyword evidence="3" id="KW-1185">Reference proteome</keyword>
<feature type="transmembrane region" description="Helical" evidence="1">
    <location>
        <begin position="109"/>
        <end position="128"/>
    </location>
</feature>
<keyword evidence="1" id="KW-0812">Transmembrane</keyword>
<accession>A0ABY7IBD4</accession>
<sequence>MISGWRDSLFRRPRSCMKLLHQHCTSKTPKEDMSDSSYPARSETKASVRGDAWPVVPLAVALLLLHTLGDQAWAYVTAAVVGGIGLLASVIALVECVGAIRKGLARAEAAWVIVVLLVASCAVVYRLIVT</sequence>
<dbReference type="EMBL" id="CP114202">
    <property type="protein sequence ID" value="WAT95959.1"/>
    <property type="molecule type" value="Genomic_DNA"/>
</dbReference>
<feature type="transmembrane region" description="Helical" evidence="1">
    <location>
        <begin position="74"/>
        <end position="97"/>
    </location>
</feature>
<evidence type="ECO:0000256" key="1">
    <source>
        <dbReference type="SAM" id="Phobius"/>
    </source>
</evidence>